<sequence>MMKKTTINDIAKAAGVSKTTVSRYLNKKYANMSEATKNKIEATIAKLHYQPNRNAQSLKTNQSYLLGVSVADISNPYTPRLLKGINDYLQSTRYQIMIMDADNSVQLEQANIQKLLRDEIDGLLLQPLNNQAKNYEQLIASGLPTIQVDRYLETSNWSAVVSDNFKKAAEVGALIQAHHYQHVIVLTNSIQYISSRKNRLSGLKAALQTSNINIQVLNVDQEQDWQTILVTAAQQDQKTVIYALNGSLLWETIRTLRSAEIDFPTDVGLLGYDDSGLADLITPGITSIMQNPHQIGKLAACKLVKLIDNPKKTKTEKTEIPTSLIKRASL</sequence>
<evidence type="ECO:0000313" key="6">
    <source>
        <dbReference type="Proteomes" id="UP000051586"/>
    </source>
</evidence>
<dbReference type="RefSeq" id="WP_056961851.1">
    <property type="nucleotide sequence ID" value="NZ_AYZI01000009.1"/>
</dbReference>
<dbReference type="Gene3D" id="1.10.260.40">
    <property type="entry name" value="lambda repressor-like DNA-binding domains"/>
    <property type="match status" value="1"/>
</dbReference>
<evidence type="ECO:0000256" key="2">
    <source>
        <dbReference type="ARBA" id="ARBA00023125"/>
    </source>
</evidence>
<evidence type="ECO:0000259" key="4">
    <source>
        <dbReference type="PROSITE" id="PS50932"/>
    </source>
</evidence>
<evidence type="ECO:0000256" key="3">
    <source>
        <dbReference type="ARBA" id="ARBA00023163"/>
    </source>
</evidence>
<dbReference type="SMART" id="SM00354">
    <property type="entry name" value="HTH_LACI"/>
    <property type="match status" value="1"/>
</dbReference>
<dbReference type="PRINTS" id="PR00036">
    <property type="entry name" value="HTHLACI"/>
</dbReference>
<evidence type="ECO:0000256" key="1">
    <source>
        <dbReference type="ARBA" id="ARBA00023015"/>
    </source>
</evidence>
<reference evidence="5 6" key="1">
    <citation type="journal article" date="2015" name="Genome Announc.">
        <title>Expanding the biotechnology potential of lactobacilli through comparative genomics of 213 strains and associated genera.</title>
        <authorList>
            <person name="Sun Z."/>
            <person name="Harris H.M."/>
            <person name="McCann A."/>
            <person name="Guo C."/>
            <person name="Argimon S."/>
            <person name="Zhang W."/>
            <person name="Yang X."/>
            <person name="Jeffery I.B."/>
            <person name="Cooney J.C."/>
            <person name="Kagawa T.F."/>
            <person name="Liu W."/>
            <person name="Song Y."/>
            <person name="Salvetti E."/>
            <person name="Wrobel A."/>
            <person name="Rasinkangas P."/>
            <person name="Parkhill J."/>
            <person name="Rea M.C."/>
            <person name="O'Sullivan O."/>
            <person name="Ritari J."/>
            <person name="Douillard F.P."/>
            <person name="Paul Ross R."/>
            <person name="Yang R."/>
            <person name="Briner A.E."/>
            <person name="Felis G.E."/>
            <person name="de Vos W.M."/>
            <person name="Barrangou R."/>
            <person name="Klaenhammer T.R."/>
            <person name="Caufield P.W."/>
            <person name="Cui Y."/>
            <person name="Zhang H."/>
            <person name="O'Toole P.W."/>
        </authorList>
    </citation>
    <scope>NUCLEOTIDE SEQUENCE [LARGE SCALE GENOMIC DNA]</scope>
    <source>
        <strain evidence="5 6">DSM 22689</strain>
    </source>
</reference>
<dbReference type="CDD" id="cd01392">
    <property type="entry name" value="HTH_LacI"/>
    <property type="match status" value="1"/>
</dbReference>
<dbReference type="InterPro" id="IPR046335">
    <property type="entry name" value="LacI/GalR-like_sensor"/>
</dbReference>
<gene>
    <name evidence="5" type="ORF">FC87_GL001283</name>
</gene>
<keyword evidence="2" id="KW-0238">DNA-binding</keyword>
<dbReference type="GO" id="GO:0000976">
    <property type="term" value="F:transcription cis-regulatory region binding"/>
    <property type="evidence" value="ECO:0007669"/>
    <property type="project" value="TreeGrafter"/>
</dbReference>
<dbReference type="Pfam" id="PF13377">
    <property type="entry name" value="Peripla_BP_3"/>
    <property type="match status" value="1"/>
</dbReference>
<dbReference type="PROSITE" id="PS00356">
    <property type="entry name" value="HTH_LACI_1"/>
    <property type="match status" value="1"/>
</dbReference>
<dbReference type="Gene3D" id="3.40.50.2300">
    <property type="match status" value="2"/>
</dbReference>
<keyword evidence="1" id="KW-0805">Transcription regulation</keyword>
<evidence type="ECO:0000313" key="5">
    <source>
        <dbReference type="EMBL" id="KRM90204.1"/>
    </source>
</evidence>
<feature type="domain" description="HTH lacI-type" evidence="4">
    <location>
        <begin position="5"/>
        <end position="60"/>
    </location>
</feature>
<dbReference type="PANTHER" id="PTHR30146">
    <property type="entry name" value="LACI-RELATED TRANSCRIPTIONAL REPRESSOR"/>
    <property type="match status" value="1"/>
</dbReference>
<keyword evidence="3" id="KW-0804">Transcription</keyword>
<dbReference type="InterPro" id="IPR028082">
    <property type="entry name" value="Peripla_BP_I"/>
</dbReference>
<dbReference type="PANTHER" id="PTHR30146:SF145">
    <property type="entry name" value="RIBOSE OPERON REPRESSOR"/>
    <property type="match status" value="1"/>
</dbReference>
<accession>A0A0R2CPM0</accession>
<organism evidence="5 6">
    <name type="scientific">Fructilactobacillus florum DSM 22689 = JCM 16035</name>
    <dbReference type="NCBI Taxonomy" id="1423745"/>
    <lineage>
        <taxon>Bacteria</taxon>
        <taxon>Bacillati</taxon>
        <taxon>Bacillota</taxon>
        <taxon>Bacilli</taxon>
        <taxon>Lactobacillales</taxon>
        <taxon>Lactobacillaceae</taxon>
        <taxon>Fructilactobacillus</taxon>
    </lineage>
</organism>
<comment type="caution">
    <text evidence="5">The sequence shown here is derived from an EMBL/GenBank/DDBJ whole genome shotgun (WGS) entry which is preliminary data.</text>
</comment>
<name>A0A0R2CPM0_9LACO</name>
<dbReference type="SUPFAM" id="SSF47413">
    <property type="entry name" value="lambda repressor-like DNA-binding domains"/>
    <property type="match status" value="1"/>
</dbReference>
<proteinExistence type="predicted"/>
<dbReference type="SUPFAM" id="SSF53822">
    <property type="entry name" value="Periplasmic binding protein-like I"/>
    <property type="match status" value="1"/>
</dbReference>
<dbReference type="GO" id="GO:0003700">
    <property type="term" value="F:DNA-binding transcription factor activity"/>
    <property type="evidence" value="ECO:0007669"/>
    <property type="project" value="TreeGrafter"/>
</dbReference>
<dbReference type="PATRIC" id="fig|1423745.4.peg.1349"/>
<dbReference type="Proteomes" id="UP000051586">
    <property type="component" value="Unassembled WGS sequence"/>
</dbReference>
<dbReference type="AlphaFoldDB" id="A0A0R2CPM0"/>
<dbReference type="STRING" id="1423745.GCA_001311215_01400"/>
<dbReference type="CDD" id="cd06283">
    <property type="entry name" value="PBP1_RegR_EndR_KdgR-like"/>
    <property type="match status" value="1"/>
</dbReference>
<dbReference type="InterPro" id="IPR010982">
    <property type="entry name" value="Lambda_DNA-bd_dom_sf"/>
</dbReference>
<dbReference type="Pfam" id="PF00356">
    <property type="entry name" value="LacI"/>
    <property type="match status" value="1"/>
</dbReference>
<dbReference type="PROSITE" id="PS50932">
    <property type="entry name" value="HTH_LACI_2"/>
    <property type="match status" value="1"/>
</dbReference>
<dbReference type="InterPro" id="IPR000843">
    <property type="entry name" value="HTH_LacI"/>
</dbReference>
<dbReference type="EMBL" id="AYZI01000009">
    <property type="protein sequence ID" value="KRM90204.1"/>
    <property type="molecule type" value="Genomic_DNA"/>
</dbReference>
<protein>
    <submittedName>
        <fullName evidence="5">HTH-type transcriptional regulator KdgR</fullName>
    </submittedName>
</protein>